<dbReference type="InterPro" id="IPR013783">
    <property type="entry name" value="Ig-like_fold"/>
</dbReference>
<dbReference type="InterPro" id="IPR041624">
    <property type="entry name" value="RGI_lyase"/>
</dbReference>
<dbReference type="SUPFAM" id="SSF69318">
    <property type="entry name" value="Integrin alpha N-terminal domain"/>
    <property type="match status" value="1"/>
</dbReference>
<dbReference type="CDD" id="cd10318">
    <property type="entry name" value="RGL11"/>
    <property type="match status" value="1"/>
</dbReference>
<dbReference type="AlphaFoldDB" id="A0A7K0FVW3"/>
<dbReference type="Proteomes" id="UP000487757">
    <property type="component" value="Unassembled WGS sequence"/>
</dbReference>
<comment type="caution">
    <text evidence="3">The sequence shown here is derived from an EMBL/GenBank/DDBJ whole genome shotgun (WGS) entry which is preliminary data.</text>
</comment>
<sequence length="615" mass="67631">MRIKLPSLILLFTLCFSVHLYAQRQMEKLGRGVVAVRKGTDSVFVSWRISGTEPDDIAFNLYRKTGSGVPKKLNSAPLTKGTNFVDAGANMNVANSYFVKSIVGNREQGASTAFLLAAQTPVQQYLTIPLKTPSGYTPNDASVGDLDGDGEYEIILHQTGRGRDNSSSGITDPPIFQAYKIDGTFLWEINLGKNIREGAHYTQFMVYDLDGDGIAEFACKTADGTVDGKGKVIGDSTKDYRNKNGKILDGPEFFTIFSGKTGEALATTDYIPGRGNIGAWGGRGGNGKNDDSGNRVDRFTACIAYLDGIHPSVVMCRGYYGRTVLAAWDWRNGKLTSRWVFDTKDGRNPYSGMGNHNLSVADVDGDGKDEIIFGSMCVDDNGKGLYTTGLRHGDALHVSDLDPERPGLEVFGVHEIEEGTKGPGAALYEAKTGEILWHGSEDEDVGRGVADNIDNTRVGAQMWWSGSNGLYDMKGNRIGEQPHSTNFLIYWDGDLSRELLDGNHIDKYNGGRLLTANGAIANNWTKSTPALSADIFGDWREELILRSYDNQSLRIYTTTIPTDYRNYTLMHDPQYRLSIAWQNVGYNQPPHTGFYFGYGMKKAPKPNILLVEPKK</sequence>
<dbReference type="InterPro" id="IPR049366">
    <property type="entry name" value="RGL11_C"/>
</dbReference>
<evidence type="ECO:0000313" key="4">
    <source>
        <dbReference type="Proteomes" id="UP000487757"/>
    </source>
</evidence>
<evidence type="ECO:0000259" key="2">
    <source>
        <dbReference type="Pfam" id="PF21348"/>
    </source>
</evidence>
<name>A0A7K0FVW3_9SPHI</name>
<protein>
    <recommendedName>
        <fullName evidence="5">Rhamnogalacturonan lyase</fullName>
    </recommendedName>
</protein>
<dbReference type="InterPro" id="IPR034641">
    <property type="entry name" value="RGL11"/>
</dbReference>
<feature type="domain" description="Rhamnogalacturonan I lyase beta-sheet" evidence="1">
    <location>
        <begin position="24"/>
        <end position="112"/>
    </location>
</feature>
<keyword evidence="4" id="KW-1185">Reference proteome</keyword>
<gene>
    <name evidence="3" type="ORF">GJU39_03325</name>
</gene>
<reference evidence="3 4" key="1">
    <citation type="submission" date="2019-11" db="EMBL/GenBank/DDBJ databases">
        <title>Pedobacter petrophilus genome.</title>
        <authorList>
            <person name="Feldbauer M.J."/>
            <person name="Newman J.D."/>
        </authorList>
    </citation>
    <scope>NUCLEOTIDE SEQUENCE [LARGE SCALE GENOMIC DNA]</scope>
    <source>
        <strain evidence="3 4">LMG 29686</strain>
    </source>
</reference>
<evidence type="ECO:0000313" key="3">
    <source>
        <dbReference type="EMBL" id="MRX75109.1"/>
    </source>
</evidence>
<dbReference type="PANTHER" id="PTHR43118:SF1">
    <property type="entry name" value="RHAMNOGALACTURONAN LYASE (EUROFUNG)"/>
    <property type="match status" value="1"/>
</dbReference>
<proteinExistence type="predicted"/>
<accession>A0A7K0FVW3</accession>
<organism evidence="3 4">
    <name type="scientific">Pedobacter petrophilus</name>
    <dbReference type="NCBI Taxonomy" id="1908241"/>
    <lineage>
        <taxon>Bacteria</taxon>
        <taxon>Pseudomonadati</taxon>
        <taxon>Bacteroidota</taxon>
        <taxon>Sphingobacteriia</taxon>
        <taxon>Sphingobacteriales</taxon>
        <taxon>Sphingobacteriaceae</taxon>
        <taxon>Pedobacter</taxon>
    </lineage>
</organism>
<dbReference type="Gene3D" id="2.60.40.10">
    <property type="entry name" value="Immunoglobulins"/>
    <property type="match status" value="1"/>
</dbReference>
<dbReference type="InterPro" id="IPR028994">
    <property type="entry name" value="Integrin_alpha_N"/>
</dbReference>
<evidence type="ECO:0000259" key="1">
    <source>
        <dbReference type="Pfam" id="PF18370"/>
    </source>
</evidence>
<evidence type="ECO:0008006" key="5">
    <source>
        <dbReference type="Google" id="ProtNLM"/>
    </source>
</evidence>
<dbReference type="EMBL" id="WKKH01000004">
    <property type="protein sequence ID" value="MRX75109.1"/>
    <property type="molecule type" value="Genomic_DNA"/>
</dbReference>
<dbReference type="PANTHER" id="PTHR43118">
    <property type="entry name" value="RHAMNOGALACTURONAN LYASE (EUROFUNG)"/>
    <property type="match status" value="1"/>
</dbReference>
<feature type="domain" description="Rhamnogalacturonan lyase family 11 C-terminal" evidence="2">
    <location>
        <begin position="135"/>
        <end position="606"/>
    </location>
</feature>
<dbReference type="Pfam" id="PF21348">
    <property type="entry name" value="RGL11_C"/>
    <property type="match status" value="1"/>
</dbReference>
<dbReference type="OrthoDB" id="9802318at2"/>
<dbReference type="Pfam" id="PF18370">
    <property type="entry name" value="RGI_lyase"/>
    <property type="match status" value="1"/>
</dbReference>